<sequence>MTDQTTTRLKLRRHGASVTHYADVPAALVQDATVLGRACRTVTLPVAALCGVVLGCVGPAPVVVMSGERAPVGCRACVKIAAATPVAAERG</sequence>
<protein>
    <submittedName>
        <fullName evidence="1">Uncharacterized protein</fullName>
    </submittedName>
</protein>
<evidence type="ECO:0000313" key="2">
    <source>
        <dbReference type="Proteomes" id="UP000183585"/>
    </source>
</evidence>
<reference evidence="2" key="1">
    <citation type="submission" date="2016-06" db="EMBL/GenBank/DDBJ databases">
        <authorList>
            <person name="Varghese N."/>
            <person name="Submissions Spin"/>
        </authorList>
    </citation>
    <scope>NUCLEOTIDE SEQUENCE [LARGE SCALE GENOMIC DNA]</scope>
    <source>
        <strain evidence="2">DSM 43168</strain>
    </source>
</reference>
<dbReference type="Proteomes" id="UP000183585">
    <property type="component" value="Unassembled WGS sequence"/>
</dbReference>
<dbReference type="AlphaFoldDB" id="A0A1C5A9Y5"/>
<keyword evidence="2" id="KW-1185">Reference proteome</keyword>
<proteinExistence type="predicted"/>
<organism evidence="1 2">
    <name type="scientific">Micromonospora carbonacea</name>
    <dbReference type="NCBI Taxonomy" id="47853"/>
    <lineage>
        <taxon>Bacteria</taxon>
        <taxon>Bacillati</taxon>
        <taxon>Actinomycetota</taxon>
        <taxon>Actinomycetes</taxon>
        <taxon>Micromonosporales</taxon>
        <taxon>Micromonosporaceae</taxon>
        <taxon>Micromonospora</taxon>
    </lineage>
</organism>
<dbReference type="EMBL" id="FMCT01000012">
    <property type="protein sequence ID" value="SCF42015.1"/>
    <property type="molecule type" value="Genomic_DNA"/>
</dbReference>
<evidence type="ECO:0000313" key="1">
    <source>
        <dbReference type="EMBL" id="SCF42015.1"/>
    </source>
</evidence>
<accession>A0A1C5A9Y5</accession>
<name>A0A1C5A9Y5_9ACTN</name>
<dbReference type="RefSeq" id="WP_074476831.1">
    <property type="nucleotide sequence ID" value="NZ_FMCT01000012.1"/>
</dbReference>
<gene>
    <name evidence="1" type="ORF">GA0070563_11227</name>
</gene>